<feature type="transmembrane region" description="Helical" evidence="1">
    <location>
        <begin position="69"/>
        <end position="87"/>
    </location>
</feature>
<keyword evidence="3" id="KW-1185">Reference proteome</keyword>
<dbReference type="PANTHER" id="PTHR33429">
    <property type="entry name" value="OS02G0708000 PROTEIN-RELATED"/>
    <property type="match status" value="1"/>
</dbReference>
<proteinExistence type="predicted"/>
<dbReference type="EMBL" id="JBBWWR010000008">
    <property type="protein sequence ID" value="KAK8962736.1"/>
    <property type="molecule type" value="Genomic_DNA"/>
</dbReference>
<sequence>MKQTSTATPKSSLTAHNTHPSHFFPSLLLPPTIISMLSRLLLSVRTEQARFAPAPPEQGHAARTSVESLVVVLAGIIIVAVLAGMLARICGGRRLVSGGGGDHDLEGWVERRCRSCIDSGIPLPPAQAADGAKK</sequence>
<dbReference type="Proteomes" id="UP001412067">
    <property type="component" value="Unassembled WGS sequence"/>
</dbReference>
<keyword evidence="1" id="KW-1133">Transmembrane helix</keyword>
<protein>
    <submittedName>
        <fullName evidence="2">Uncharacterized protein</fullName>
    </submittedName>
</protein>
<reference evidence="2 3" key="1">
    <citation type="journal article" date="2022" name="Nat. Plants">
        <title>Genomes of leafy and leafless Platanthera orchids illuminate the evolution of mycoheterotrophy.</title>
        <authorList>
            <person name="Li M.H."/>
            <person name="Liu K.W."/>
            <person name="Li Z."/>
            <person name="Lu H.C."/>
            <person name="Ye Q.L."/>
            <person name="Zhang D."/>
            <person name="Wang J.Y."/>
            <person name="Li Y.F."/>
            <person name="Zhong Z.M."/>
            <person name="Liu X."/>
            <person name="Yu X."/>
            <person name="Liu D.K."/>
            <person name="Tu X.D."/>
            <person name="Liu B."/>
            <person name="Hao Y."/>
            <person name="Liao X.Y."/>
            <person name="Jiang Y.T."/>
            <person name="Sun W.H."/>
            <person name="Chen J."/>
            <person name="Chen Y.Q."/>
            <person name="Ai Y."/>
            <person name="Zhai J.W."/>
            <person name="Wu S.S."/>
            <person name="Zhou Z."/>
            <person name="Hsiao Y.Y."/>
            <person name="Wu W.L."/>
            <person name="Chen Y.Y."/>
            <person name="Lin Y.F."/>
            <person name="Hsu J.L."/>
            <person name="Li C.Y."/>
            <person name="Wang Z.W."/>
            <person name="Zhao X."/>
            <person name="Zhong W.Y."/>
            <person name="Ma X.K."/>
            <person name="Ma L."/>
            <person name="Huang J."/>
            <person name="Chen G.Z."/>
            <person name="Huang M.Z."/>
            <person name="Huang L."/>
            <person name="Peng D.H."/>
            <person name="Luo Y.B."/>
            <person name="Zou S.Q."/>
            <person name="Chen S.P."/>
            <person name="Lan S."/>
            <person name="Tsai W.C."/>
            <person name="Van de Peer Y."/>
            <person name="Liu Z.J."/>
        </authorList>
    </citation>
    <scope>NUCLEOTIDE SEQUENCE [LARGE SCALE GENOMIC DNA]</scope>
    <source>
        <strain evidence="2">Lor288</strain>
    </source>
</reference>
<name>A0ABR2MGC0_9ASPA</name>
<organism evidence="2 3">
    <name type="scientific">Platanthera guangdongensis</name>
    <dbReference type="NCBI Taxonomy" id="2320717"/>
    <lineage>
        <taxon>Eukaryota</taxon>
        <taxon>Viridiplantae</taxon>
        <taxon>Streptophyta</taxon>
        <taxon>Embryophyta</taxon>
        <taxon>Tracheophyta</taxon>
        <taxon>Spermatophyta</taxon>
        <taxon>Magnoliopsida</taxon>
        <taxon>Liliopsida</taxon>
        <taxon>Asparagales</taxon>
        <taxon>Orchidaceae</taxon>
        <taxon>Orchidoideae</taxon>
        <taxon>Orchideae</taxon>
        <taxon>Orchidinae</taxon>
        <taxon>Platanthera</taxon>
    </lineage>
</organism>
<evidence type="ECO:0000256" key="1">
    <source>
        <dbReference type="SAM" id="Phobius"/>
    </source>
</evidence>
<evidence type="ECO:0000313" key="2">
    <source>
        <dbReference type="EMBL" id="KAK8962736.1"/>
    </source>
</evidence>
<keyword evidence="1" id="KW-0812">Transmembrane</keyword>
<keyword evidence="1" id="KW-0472">Membrane</keyword>
<dbReference type="PANTHER" id="PTHR33429:SF19">
    <property type="entry name" value="FISSION REGULATOR-LIKE PROTEIN"/>
    <property type="match status" value="1"/>
</dbReference>
<evidence type="ECO:0000313" key="3">
    <source>
        <dbReference type="Proteomes" id="UP001412067"/>
    </source>
</evidence>
<gene>
    <name evidence="2" type="ORF">KSP40_PGU014272</name>
</gene>
<comment type="caution">
    <text evidence="2">The sequence shown here is derived from an EMBL/GenBank/DDBJ whole genome shotgun (WGS) entry which is preliminary data.</text>
</comment>
<accession>A0ABR2MGC0</accession>